<accession>A0A0P1ASB6</accession>
<organism evidence="1 2">
    <name type="scientific">Plasmopara halstedii</name>
    <name type="common">Downy mildew of sunflower</name>
    <dbReference type="NCBI Taxonomy" id="4781"/>
    <lineage>
        <taxon>Eukaryota</taxon>
        <taxon>Sar</taxon>
        <taxon>Stramenopiles</taxon>
        <taxon>Oomycota</taxon>
        <taxon>Peronosporomycetes</taxon>
        <taxon>Peronosporales</taxon>
        <taxon>Peronosporaceae</taxon>
        <taxon>Plasmopara</taxon>
    </lineage>
</organism>
<keyword evidence="2" id="KW-1185">Reference proteome</keyword>
<dbReference type="Proteomes" id="UP000054928">
    <property type="component" value="Unassembled WGS sequence"/>
</dbReference>
<evidence type="ECO:0000313" key="1">
    <source>
        <dbReference type="EMBL" id="CEG44226.1"/>
    </source>
</evidence>
<evidence type="ECO:0000313" key="2">
    <source>
        <dbReference type="Proteomes" id="UP000054928"/>
    </source>
</evidence>
<reference evidence="2" key="1">
    <citation type="submission" date="2014-09" db="EMBL/GenBank/DDBJ databases">
        <authorList>
            <person name="Sharma Rahul"/>
            <person name="Thines Marco"/>
        </authorList>
    </citation>
    <scope>NUCLEOTIDE SEQUENCE [LARGE SCALE GENOMIC DNA]</scope>
</reference>
<proteinExistence type="predicted"/>
<protein>
    <submittedName>
        <fullName evidence="1">Uncharacterized protein</fullName>
    </submittedName>
</protein>
<sequence>MNCKPPDSHGGVYSTSPLYSQVGELATPSLAPVSRNYFLIDQTLPLRHGEDFPRLRMRSLHQNKDDRALEFAL</sequence>
<dbReference type="EMBL" id="CCYD01000876">
    <property type="protein sequence ID" value="CEG44226.1"/>
    <property type="molecule type" value="Genomic_DNA"/>
</dbReference>
<name>A0A0P1ASB6_PLAHL</name>
<dbReference type="AlphaFoldDB" id="A0A0P1ASB6"/>
<dbReference type="RefSeq" id="XP_024580595.1">
    <property type="nucleotide sequence ID" value="XM_024730305.1"/>
</dbReference>
<dbReference type="GeneID" id="36409540"/>